<accession>A0A9Q1JHR8</accession>
<evidence type="ECO:0000313" key="1">
    <source>
        <dbReference type="EMBL" id="KAJ8420726.1"/>
    </source>
</evidence>
<proteinExistence type="predicted"/>
<dbReference type="InterPro" id="IPR040256">
    <property type="entry name" value="At4g02000-like"/>
</dbReference>
<evidence type="ECO:0008006" key="3">
    <source>
        <dbReference type="Google" id="ProtNLM"/>
    </source>
</evidence>
<comment type="caution">
    <text evidence="1">The sequence shown here is derived from an EMBL/GenBank/DDBJ whole genome shotgun (WGS) entry which is preliminary data.</text>
</comment>
<reference evidence="1" key="1">
    <citation type="submission" date="2022-04" db="EMBL/GenBank/DDBJ databases">
        <title>Carnegiea gigantea Genome sequencing and assembly v2.</title>
        <authorList>
            <person name="Copetti D."/>
            <person name="Sanderson M.J."/>
            <person name="Burquez A."/>
            <person name="Wojciechowski M.F."/>
        </authorList>
    </citation>
    <scope>NUCLEOTIDE SEQUENCE</scope>
    <source>
        <strain evidence="1">SGP5-SGP5p</strain>
        <tissue evidence="1">Aerial part</tissue>
    </source>
</reference>
<organism evidence="1 2">
    <name type="scientific">Carnegiea gigantea</name>
    <dbReference type="NCBI Taxonomy" id="171969"/>
    <lineage>
        <taxon>Eukaryota</taxon>
        <taxon>Viridiplantae</taxon>
        <taxon>Streptophyta</taxon>
        <taxon>Embryophyta</taxon>
        <taxon>Tracheophyta</taxon>
        <taxon>Spermatophyta</taxon>
        <taxon>Magnoliopsida</taxon>
        <taxon>eudicotyledons</taxon>
        <taxon>Gunneridae</taxon>
        <taxon>Pentapetalae</taxon>
        <taxon>Caryophyllales</taxon>
        <taxon>Cactineae</taxon>
        <taxon>Cactaceae</taxon>
        <taxon>Cactoideae</taxon>
        <taxon>Echinocereeae</taxon>
        <taxon>Carnegiea</taxon>
    </lineage>
</organism>
<gene>
    <name evidence="1" type="ORF">Cgig2_010421</name>
</gene>
<dbReference type="PANTHER" id="PTHR31286:SF165">
    <property type="entry name" value="DUF4283 DOMAIN-CONTAINING PROTEIN"/>
    <property type="match status" value="1"/>
</dbReference>
<keyword evidence="2" id="KW-1185">Reference proteome</keyword>
<sequence length="436" mass="51713">MSDLRHQPHHKKQIKNWIIEGFIKHVLAAYDIDKVIKAIYFFDNKPFLMKGQNREMDLCTESIKSLPMWVQFSDLDIKYWALNSLSKIRSIIGISIKIDRYAKDKSMIRYTRLRFEVSLEGPFLEFIEFFNDNDVLVKSEWLPIKCTHCQMFRHTKDVRKKKRVASKEWRRWPNLDIQNDFAPFIRKPQLSSHSKSHPIPSYKLFPSSEIARRDLIITQQELQYDPRNDIFILKEREKDTMLFSRPECKVEWIKYGDDSTRLFFTKAKQSKLASYIYTIEDADSCFGVTRKSTDSKKAHYIDVINKGPVLSIDQSLLEKILANVQIWSTRSISFTRRAMLISSVIFGMFNYRASIFILPNNVYPQAHDCSWNWRKICYVKELFKKGCTNPLTWEWQGDSHYEVNKGYQWQMGNNVKVAWAKLIWGRSLIPRHVFIS</sequence>
<dbReference type="EMBL" id="JAKOGI010003195">
    <property type="protein sequence ID" value="KAJ8420726.1"/>
    <property type="molecule type" value="Genomic_DNA"/>
</dbReference>
<dbReference type="Proteomes" id="UP001153076">
    <property type="component" value="Unassembled WGS sequence"/>
</dbReference>
<dbReference type="OrthoDB" id="851886at2759"/>
<name>A0A9Q1JHR8_9CARY</name>
<protein>
    <recommendedName>
        <fullName evidence="3">DUF4283 domain-containing protein</fullName>
    </recommendedName>
</protein>
<evidence type="ECO:0000313" key="2">
    <source>
        <dbReference type="Proteomes" id="UP001153076"/>
    </source>
</evidence>
<dbReference type="PANTHER" id="PTHR31286">
    <property type="entry name" value="GLYCINE-RICH CELL WALL STRUCTURAL PROTEIN 1.8-LIKE"/>
    <property type="match status" value="1"/>
</dbReference>
<dbReference type="AlphaFoldDB" id="A0A9Q1JHR8"/>